<keyword evidence="4" id="KW-1185">Reference proteome</keyword>
<feature type="domain" description="PIH1D1/2/3 CS-like" evidence="2">
    <location>
        <begin position="64"/>
        <end position="160"/>
    </location>
</feature>
<evidence type="ECO:0000313" key="4">
    <source>
        <dbReference type="Proteomes" id="UP000030755"/>
    </source>
</evidence>
<name>A0A075AVL4_ROZAC</name>
<dbReference type="HOGENOM" id="CLU_106090_1_0_1"/>
<dbReference type="GO" id="GO:0070286">
    <property type="term" value="P:axonemal dynein complex assembly"/>
    <property type="evidence" value="ECO:0007669"/>
    <property type="project" value="InterPro"/>
</dbReference>
<dbReference type="EMBL" id="KE561117">
    <property type="protein sequence ID" value="EPZ32747.1"/>
    <property type="molecule type" value="Genomic_DNA"/>
</dbReference>
<dbReference type="STRING" id="988480.A0A075AVL4"/>
<dbReference type="PANTHER" id="PTHR21083:SF0">
    <property type="entry name" value="DYNEIN AXONEMAL ASSEMBLY FACTOR 6"/>
    <property type="match status" value="1"/>
</dbReference>
<dbReference type="InterPro" id="IPR041442">
    <property type="entry name" value="PIH1D1/2/3_CS-like"/>
</dbReference>
<comment type="similarity">
    <text evidence="1">Belongs to the PIH1 family.</text>
</comment>
<proteinExistence type="inferred from homology"/>
<dbReference type="AlphaFoldDB" id="A0A075AVL4"/>
<sequence>MIETHGIESLAQLLANIDLNPATVVRKNKPILRELKKEAVKTKDIWLEEELDDVSTDYLDPRPAPEYVMHYRQKLGTEDTFLNLNGKTNSITMNSDEIVVEIHLPKAKKDLIELNIKEESLDVRSPYNRLFIPLPKKVKSNDGKAEWDGKSEKLIIQLPVNYQFDF</sequence>
<evidence type="ECO:0000259" key="2">
    <source>
        <dbReference type="Pfam" id="PF18201"/>
    </source>
</evidence>
<organism evidence="3 4">
    <name type="scientific">Rozella allomycis (strain CSF55)</name>
    <dbReference type="NCBI Taxonomy" id="988480"/>
    <lineage>
        <taxon>Eukaryota</taxon>
        <taxon>Fungi</taxon>
        <taxon>Fungi incertae sedis</taxon>
        <taxon>Cryptomycota</taxon>
        <taxon>Cryptomycota incertae sedis</taxon>
        <taxon>Rozella</taxon>
    </lineage>
</organism>
<gene>
    <name evidence="3" type="ORF">O9G_000822</name>
</gene>
<dbReference type="PANTHER" id="PTHR21083">
    <property type="entry name" value="TWISTER"/>
    <property type="match status" value="1"/>
</dbReference>
<dbReference type="OMA" id="ESMVVHK"/>
<dbReference type="GO" id="GO:0051087">
    <property type="term" value="F:protein-folding chaperone binding"/>
    <property type="evidence" value="ECO:0007669"/>
    <property type="project" value="InterPro"/>
</dbReference>
<reference evidence="3 4" key="1">
    <citation type="journal article" date="2013" name="Curr. Biol.">
        <title>Shared signatures of parasitism and phylogenomics unite Cryptomycota and microsporidia.</title>
        <authorList>
            <person name="James T.Y."/>
            <person name="Pelin A."/>
            <person name="Bonen L."/>
            <person name="Ahrendt S."/>
            <person name="Sain D."/>
            <person name="Corradi N."/>
            <person name="Stajich J.E."/>
        </authorList>
    </citation>
    <scope>NUCLEOTIDE SEQUENCE [LARGE SCALE GENOMIC DNA]</scope>
    <source>
        <strain evidence="3 4">CSF55</strain>
    </source>
</reference>
<dbReference type="Pfam" id="PF18201">
    <property type="entry name" value="PIH1_CS"/>
    <property type="match status" value="1"/>
</dbReference>
<evidence type="ECO:0000256" key="1">
    <source>
        <dbReference type="ARBA" id="ARBA00008511"/>
    </source>
</evidence>
<evidence type="ECO:0000313" key="3">
    <source>
        <dbReference type="EMBL" id="EPZ32747.1"/>
    </source>
</evidence>
<protein>
    <submittedName>
        <fullName evidence="3">PIH1-containing protein 3 domain-containing protein</fullName>
    </submittedName>
</protein>
<dbReference type="InterPro" id="IPR026697">
    <property type="entry name" value="DNAAF6"/>
</dbReference>
<dbReference type="OrthoDB" id="25887at2759"/>
<dbReference type="GO" id="GO:0005737">
    <property type="term" value="C:cytoplasm"/>
    <property type="evidence" value="ECO:0007669"/>
    <property type="project" value="TreeGrafter"/>
</dbReference>
<dbReference type="Proteomes" id="UP000030755">
    <property type="component" value="Unassembled WGS sequence"/>
</dbReference>
<dbReference type="GO" id="GO:0045505">
    <property type="term" value="F:dynein intermediate chain binding"/>
    <property type="evidence" value="ECO:0007669"/>
    <property type="project" value="TreeGrafter"/>
</dbReference>
<accession>A0A075AVL4</accession>